<feature type="transmembrane region" description="Helical" evidence="8">
    <location>
        <begin position="47"/>
        <end position="67"/>
    </location>
</feature>
<dbReference type="AlphaFoldDB" id="A0AAV7YIR6"/>
<dbReference type="EMBL" id="JANTQA010000057">
    <property type="protein sequence ID" value="KAJ3429658.1"/>
    <property type="molecule type" value="Genomic_DNA"/>
</dbReference>
<dbReference type="PANTHER" id="PTHR23112">
    <property type="entry name" value="G PROTEIN-COUPLED RECEPTOR 157-RELATED"/>
    <property type="match status" value="1"/>
</dbReference>
<keyword evidence="4" id="KW-0297">G-protein coupled receptor</keyword>
<dbReference type="Proteomes" id="UP001146793">
    <property type="component" value="Unassembled WGS sequence"/>
</dbReference>
<evidence type="ECO:0000313" key="9">
    <source>
        <dbReference type="EMBL" id="KAJ3429658.1"/>
    </source>
</evidence>
<feature type="transmembrane region" description="Helical" evidence="8">
    <location>
        <begin position="14"/>
        <end position="35"/>
    </location>
</feature>
<reference evidence="9" key="1">
    <citation type="submission" date="2022-08" db="EMBL/GenBank/DDBJ databases">
        <title>Novel sulphate-reducing endosymbionts in the free-living metamonad Anaeramoeba.</title>
        <authorList>
            <person name="Jerlstrom-Hultqvist J."/>
            <person name="Cepicka I."/>
            <person name="Gallot-Lavallee L."/>
            <person name="Salas-Leiva D."/>
            <person name="Curtis B.A."/>
            <person name="Zahonova K."/>
            <person name="Pipaliya S."/>
            <person name="Dacks J."/>
            <person name="Roger A.J."/>
        </authorList>
    </citation>
    <scope>NUCLEOTIDE SEQUENCE</scope>
    <source>
        <strain evidence="9">Busselton2</strain>
    </source>
</reference>
<dbReference type="PRINTS" id="PR02001">
    <property type="entry name" value="GCR1CAMPR"/>
</dbReference>
<evidence type="ECO:0000256" key="3">
    <source>
        <dbReference type="ARBA" id="ARBA00022989"/>
    </source>
</evidence>
<dbReference type="InterPro" id="IPR022340">
    <property type="entry name" value="GPCR_GCR1_put"/>
</dbReference>
<evidence type="ECO:0000256" key="4">
    <source>
        <dbReference type="ARBA" id="ARBA00023040"/>
    </source>
</evidence>
<name>A0AAV7YIR6_9EUKA</name>
<evidence type="ECO:0000256" key="6">
    <source>
        <dbReference type="ARBA" id="ARBA00023170"/>
    </source>
</evidence>
<dbReference type="SUPFAM" id="SSF81321">
    <property type="entry name" value="Family A G protein-coupled receptor-like"/>
    <property type="match status" value="1"/>
</dbReference>
<keyword evidence="2 8" id="KW-0812">Transmembrane</keyword>
<proteinExistence type="predicted"/>
<dbReference type="GO" id="GO:0007189">
    <property type="term" value="P:adenylate cyclase-activating G protein-coupled receptor signaling pathway"/>
    <property type="evidence" value="ECO:0007669"/>
    <property type="project" value="TreeGrafter"/>
</dbReference>
<sequence length="296" mass="33855">MFSILLETTTATKLAISTSVLSLVGSMTIIVLSIRFPDYRNNFFRKLIFYLSIYDALASFMFLIPGSSSEGFCVFQSFALVWLAAIPPYFSLCIAIITFVHIARNWNVQKLKGLIKKLHLVSHAMCFLLTILSICFAKSRNFPNSHWCFLEGRAILGVWYSVIWVCTIASCILYILIIHYIRKIYKTMDSITKERDIQKQRDHLKVQLRMSTIPLSLVLTWTIASVRRAREIFSPDSKQIPTLNLLQALTSPLQGFYDCIVFVILSAYGRKRMKRLLCCDKPGSSDNTSMDSDLQE</sequence>
<protein>
    <submittedName>
        <fullName evidence="9">G protein-coupled receptor</fullName>
    </submittedName>
</protein>
<evidence type="ECO:0000313" key="10">
    <source>
        <dbReference type="Proteomes" id="UP001146793"/>
    </source>
</evidence>
<evidence type="ECO:0000256" key="1">
    <source>
        <dbReference type="ARBA" id="ARBA00004141"/>
    </source>
</evidence>
<comment type="subcellular location">
    <subcellularLocation>
        <location evidence="1">Membrane</location>
        <topology evidence="1">Multi-pass membrane protein</topology>
    </subcellularLocation>
</comment>
<dbReference type="PRINTS" id="PR02000">
    <property type="entry name" value="GCR1PLANT"/>
</dbReference>
<dbReference type="Gene3D" id="1.20.1070.10">
    <property type="entry name" value="Rhodopsin 7-helix transmembrane proteins"/>
    <property type="match status" value="1"/>
</dbReference>
<feature type="transmembrane region" description="Helical" evidence="8">
    <location>
        <begin position="120"/>
        <end position="139"/>
    </location>
</feature>
<evidence type="ECO:0000256" key="7">
    <source>
        <dbReference type="ARBA" id="ARBA00023224"/>
    </source>
</evidence>
<keyword evidence="5 8" id="KW-0472">Membrane</keyword>
<feature type="transmembrane region" description="Helical" evidence="8">
    <location>
        <begin position="208"/>
        <end position="226"/>
    </location>
</feature>
<evidence type="ECO:0000256" key="8">
    <source>
        <dbReference type="SAM" id="Phobius"/>
    </source>
</evidence>
<evidence type="ECO:0000256" key="5">
    <source>
        <dbReference type="ARBA" id="ARBA00023136"/>
    </source>
</evidence>
<feature type="transmembrane region" description="Helical" evidence="8">
    <location>
        <begin position="246"/>
        <end position="268"/>
    </location>
</feature>
<keyword evidence="7" id="KW-0807">Transducer</keyword>
<keyword evidence="3 8" id="KW-1133">Transmembrane helix</keyword>
<comment type="caution">
    <text evidence="9">The sequence shown here is derived from an EMBL/GenBank/DDBJ whole genome shotgun (WGS) entry which is preliminary data.</text>
</comment>
<feature type="transmembrane region" description="Helical" evidence="8">
    <location>
        <begin position="79"/>
        <end position="100"/>
    </location>
</feature>
<gene>
    <name evidence="9" type="ORF">M0812_25016</name>
</gene>
<feature type="transmembrane region" description="Helical" evidence="8">
    <location>
        <begin position="159"/>
        <end position="181"/>
    </location>
</feature>
<dbReference type="PANTHER" id="PTHR23112:SF0">
    <property type="entry name" value="TRANSMEMBRANE PROTEIN 116"/>
    <property type="match status" value="1"/>
</dbReference>
<accession>A0AAV7YIR6</accession>
<organism evidence="9 10">
    <name type="scientific">Anaeramoeba flamelloides</name>
    <dbReference type="NCBI Taxonomy" id="1746091"/>
    <lineage>
        <taxon>Eukaryota</taxon>
        <taxon>Metamonada</taxon>
        <taxon>Anaeramoebidae</taxon>
        <taxon>Anaeramoeba</taxon>
    </lineage>
</organism>
<keyword evidence="6 9" id="KW-0675">Receptor</keyword>
<dbReference type="InterPro" id="IPR022343">
    <property type="entry name" value="GCR1-cAMP_receptor"/>
</dbReference>
<evidence type="ECO:0000256" key="2">
    <source>
        <dbReference type="ARBA" id="ARBA00022692"/>
    </source>
</evidence>
<dbReference type="GO" id="GO:0004930">
    <property type="term" value="F:G protein-coupled receptor activity"/>
    <property type="evidence" value="ECO:0007669"/>
    <property type="project" value="UniProtKB-KW"/>
</dbReference>
<dbReference type="GO" id="GO:0005886">
    <property type="term" value="C:plasma membrane"/>
    <property type="evidence" value="ECO:0007669"/>
    <property type="project" value="TreeGrafter"/>
</dbReference>